<sequence length="39" mass="4347">MPKEFNKSILYSFLELPAYGKIEPLCSPTTAFLLALSVN</sequence>
<proteinExistence type="predicted"/>
<organism evidence="1">
    <name type="scientific">uncultured bacterium</name>
    <name type="common">gcode 4</name>
    <dbReference type="NCBI Taxonomy" id="1234023"/>
    <lineage>
        <taxon>Bacteria</taxon>
        <taxon>environmental samples</taxon>
    </lineage>
</organism>
<accession>K2FXW8</accession>
<reference evidence="1" key="1">
    <citation type="journal article" date="2012" name="Science">
        <title>Fermentation, hydrogen, and sulfur metabolism in multiple uncultivated bacterial phyla.</title>
        <authorList>
            <person name="Wrighton K.C."/>
            <person name="Thomas B.C."/>
            <person name="Sharon I."/>
            <person name="Miller C.S."/>
            <person name="Castelle C.J."/>
            <person name="VerBerkmoes N.C."/>
            <person name="Wilkins M.J."/>
            <person name="Hettich R.L."/>
            <person name="Lipton M.S."/>
            <person name="Williams K.H."/>
            <person name="Long P.E."/>
            <person name="Banfield J.F."/>
        </authorList>
    </citation>
    <scope>NUCLEOTIDE SEQUENCE [LARGE SCALE GENOMIC DNA]</scope>
</reference>
<dbReference type="AlphaFoldDB" id="K2FXW8"/>
<gene>
    <name evidence="1" type="ORF">ACD_4C00170G0001</name>
</gene>
<feature type="non-terminal residue" evidence="1">
    <location>
        <position position="39"/>
    </location>
</feature>
<protein>
    <submittedName>
        <fullName evidence="1">Uncharacterized protein</fullName>
    </submittedName>
</protein>
<name>K2FXW8_9BACT</name>
<evidence type="ECO:0000313" key="1">
    <source>
        <dbReference type="EMBL" id="EKE26742.1"/>
    </source>
</evidence>
<comment type="caution">
    <text evidence="1">The sequence shown here is derived from an EMBL/GenBank/DDBJ whole genome shotgun (WGS) entry which is preliminary data.</text>
</comment>
<dbReference type="EMBL" id="AMFJ01000686">
    <property type="protein sequence ID" value="EKE26742.1"/>
    <property type="molecule type" value="Genomic_DNA"/>
</dbReference>